<organism evidence="2 3">
    <name type="scientific">Kitasatospora cineracea</name>
    <dbReference type="NCBI Taxonomy" id="88074"/>
    <lineage>
        <taxon>Bacteria</taxon>
        <taxon>Bacillati</taxon>
        <taxon>Actinomycetota</taxon>
        <taxon>Actinomycetes</taxon>
        <taxon>Kitasatosporales</taxon>
        <taxon>Streptomycetaceae</taxon>
        <taxon>Kitasatospora</taxon>
    </lineage>
</organism>
<keyword evidence="1" id="KW-1133">Transmembrane helix</keyword>
<feature type="transmembrane region" description="Helical" evidence="1">
    <location>
        <begin position="264"/>
        <end position="288"/>
    </location>
</feature>
<feature type="transmembrane region" description="Helical" evidence="1">
    <location>
        <begin position="98"/>
        <end position="122"/>
    </location>
</feature>
<comment type="caution">
    <text evidence="2">The sequence shown here is derived from an EMBL/GenBank/DDBJ whole genome shotgun (WGS) entry which is preliminary data.</text>
</comment>
<feature type="transmembrane region" description="Helical" evidence="1">
    <location>
        <begin position="142"/>
        <end position="166"/>
    </location>
</feature>
<feature type="transmembrane region" description="Helical" evidence="1">
    <location>
        <begin position="28"/>
        <end position="46"/>
    </location>
</feature>
<feature type="transmembrane region" description="Helical" evidence="1">
    <location>
        <begin position="230"/>
        <end position="252"/>
    </location>
</feature>
<dbReference type="AlphaFoldDB" id="A0A8G1ULC6"/>
<protein>
    <submittedName>
        <fullName evidence="2">Uncharacterized protein</fullName>
    </submittedName>
</protein>
<dbReference type="RefSeq" id="WP_123558557.1">
    <property type="nucleotide sequence ID" value="NZ_RJVJ01000001.1"/>
</dbReference>
<keyword evidence="1" id="KW-0812">Transmembrane</keyword>
<keyword evidence="1" id="KW-0472">Membrane</keyword>
<dbReference type="OrthoDB" id="4964568at2"/>
<sequence length="352" mass="35485">MTDTPLGTAHAAVPARADARREVLRRRLGLAAMVACLPYLTLKLLWVLGVDVGVVDLHGTGRGTWIAVNLVTFLMDATAALIAYLLTRPGGPRVRTWLLALPMWTASGLLSVIMLAVPLGAAQPLFGGPNPFRDQDGFLEPWVYGVVYGGFIVEGAVLMGAFGLYLHDRHGPLLHAPATAFARRLPAPARAAALAAAGLLAATGAVHLAWACGARFGLTAERLAELDGTARLTQGVQAALALAAAVGTVVAVRGLSRVRVRLPLAAACVGSAAAFGWGGLLGALGALARNAQHPSSAFMIAVYAAETAAGLLALGAGLTGLPAANRSTAGETGGVGGAVGVGAGAGEGAGRP</sequence>
<dbReference type="Proteomes" id="UP000267408">
    <property type="component" value="Unassembled WGS sequence"/>
</dbReference>
<accession>A0A8G1ULC6</accession>
<dbReference type="EMBL" id="RJVJ01000001">
    <property type="protein sequence ID" value="ROR46166.1"/>
    <property type="molecule type" value="Genomic_DNA"/>
</dbReference>
<name>A0A8G1ULC6_9ACTN</name>
<feature type="transmembrane region" description="Helical" evidence="1">
    <location>
        <begin position="66"/>
        <end position="86"/>
    </location>
</feature>
<feature type="transmembrane region" description="Helical" evidence="1">
    <location>
        <begin position="187"/>
        <end position="210"/>
    </location>
</feature>
<evidence type="ECO:0000313" key="3">
    <source>
        <dbReference type="Proteomes" id="UP000267408"/>
    </source>
</evidence>
<evidence type="ECO:0000313" key="2">
    <source>
        <dbReference type="EMBL" id="ROR46166.1"/>
    </source>
</evidence>
<proteinExistence type="predicted"/>
<reference evidence="2 3" key="1">
    <citation type="submission" date="2018-11" db="EMBL/GenBank/DDBJ databases">
        <title>Sequencing the genomes of 1000 actinobacteria strains.</title>
        <authorList>
            <person name="Klenk H.-P."/>
        </authorList>
    </citation>
    <scope>NUCLEOTIDE SEQUENCE [LARGE SCALE GENOMIC DNA]</scope>
    <source>
        <strain evidence="2 3">DSM 44780</strain>
    </source>
</reference>
<evidence type="ECO:0000256" key="1">
    <source>
        <dbReference type="SAM" id="Phobius"/>
    </source>
</evidence>
<feature type="transmembrane region" description="Helical" evidence="1">
    <location>
        <begin position="300"/>
        <end position="321"/>
    </location>
</feature>
<gene>
    <name evidence="2" type="ORF">EDD39_4426</name>
</gene>